<gene>
    <name evidence="1" type="ORF">FHU12_5260</name>
</gene>
<accession>A0AA46KA81</accession>
<proteinExistence type="predicted"/>
<protein>
    <submittedName>
        <fullName evidence="1">Uncharacterized protein</fullName>
    </submittedName>
</protein>
<comment type="caution">
    <text evidence="1">The sequence shown here is derived from an EMBL/GenBank/DDBJ whole genome shotgun (WGS) entry which is preliminary data.</text>
</comment>
<sequence length="98" mass="11187">MRAFFVLLALTVHWMREWIRVAMHGSPYLSATGPLDSISKSGRIPRPPATLSVILPPWMMANDTVSRHFDRKMAPVVIPQKMVVLTFLKVGWMGKYFC</sequence>
<dbReference type="EMBL" id="VFMJ01000001">
    <property type="protein sequence ID" value="TQI87561.1"/>
    <property type="molecule type" value="Genomic_DNA"/>
</dbReference>
<dbReference type="Proteomes" id="UP000320710">
    <property type="component" value="Unassembled WGS sequence"/>
</dbReference>
<evidence type="ECO:0000313" key="2">
    <source>
        <dbReference type="Proteomes" id="UP000320710"/>
    </source>
</evidence>
<reference evidence="1 2" key="2">
    <citation type="submission" date="2019-07" db="EMBL/GenBank/DDBJ databases">
        <title>Investigation of anaerobic lignin degradation for improved lignocellulosic biofuels.</title>
        <authorList>
            <person name="Deangelis K.PhD."/>
        </authorList>
    </citation>
    <scope>NUCLEOTIDE SEQUENCE [LARGE SCALE GENOMIC DNA]</scope>
    <source>
        <strain evidence="1 2">106R</strain>
    </source>
</reference>
<organism evidence="1 2">
    <name type="scientific">Serratia marcescens</name>
    <dbReference type="NCBI Taxonomy" id="615"/>
    <lineage>
        <taxon>Bacteria</taxon>
        <taxon>Pseudomonadati</taxon>
        <taxon>Pseudomonadota</taxon>
        <taxon>Gammaproteobacteria</taxon>
        <taxon>Enterobacterales</taxon>
        <taxon>Yersiniaceae</taxon>
        <taxon>Serratia</taxon>
    </lineage>
</organism>
<evidence type="ECO:0000313" key="1">
    <source>
        <dbReference type="EMBL" id="TQI87561.1"/>
    </source>
</evidence>
<dbReference type="AlphaFoldDB" id="A0AA46KA81"/>
<reference evidence="1 2" key="1">
    <citation type="submission" date="2019-06" db="EMBL/GenBank/DDBJ databases">
        <authorList>
            <person name="Deangelis K."/>
            <person name="Huntemann M."/>
            <person name="Clum A."/>
            <person name="Pillay M."/>
            <person name="Palaniappan K."/>
            <person name="Varghese N."/>
            <person name="Mikhailova N."/>
            <person name="Stamatis D."/>
            <person name="Reddy T."/>
            <person name="Daum C."/>
            <person name="Shapiro N."/>
            <person name="Ivanova N."/>
            <person name="Kyrpides N."/>
            <person name="Woyke T."/>
        </authorList>
    </citation>
    <scope>NUCLEOTIDE SEQUENCE [LARGE SCALE GENOMIC DNA]</scope>
    <source>
        <strain evidence="1 2">106R</strain>
    </source>
</reference>
<name>A0AA46KA81_SERMA</name>